<dbReference type="SMART" id="SM00345">
    <property type="entry name" value="HTH_GNTR"/>
    <property type="match status" value="1"/>
</dbReference>
<evidence type="ECO:0000256" key="2">
    <source>
        <dbReference type="ARBA" id="ARBA00023125"/>
    </source>
</evidence>
<evidence type="ECO:0000313" key="5">
    <source>
        <dbReference type="EMBL" id="WPR89130.1"/>
    </source>
</evidence>
<gene>
    <name evidence="5" type="ORF">SM116_15405</name>
</gene>
<keyword evidence="2" id="KW-0238">DNA-binding</keyword>
<dbReference type="Proteomes" id="UP001323798">
    <property type="component" value="Chromosome"/>
</dbReference>
<dbReference type="EMBL" id="CP139368">
    <property type="protein sequence ID" value="WPR89130.1"/>
    <property type="molecule type" value="Genomic_DNA"/>
</dbReference>
<dbReference type="SMART" id="SM00895">
    <property type="entry name" value="FCD"/>
    <property type="match status" value="1"/>
</dbReference>
<accession>A0ABZ0SKV8</accession>
<name>A0ABZ0SKV8_9MICO</name>
<evidence type="ECO:0000256" key="1">
    <source>
        <dbReference type="ARBA" id="ARBA00023015"/>
    </source>
</evidence>
<dbReference type="CDD" id="cd07377">
    <property type="entry name" value="WHTH_GntR"/>
    <property type="match status" value="1"/>
</dbReference>
<evidence type="ECO:0000259" key="4">
    <source>
        <dbReference type="PROSITE" id="PS50949"/>
    </source>
</evidence>
<dbReference type="InterPro" id="IPR008920">
    <property type="entry name" value="TF_FadR/GntR_C"/>
</dbReference>
<keyword evidence="6" id="KW-1185">Reference proteome</keyword>
<keyword evidence="1" id="KW-0805">Transcription regulation</keyword>
<dbReference type="RefSeq" id="WP_320941847.1">
    <property type="nucleotide sequence ID" value="NZ_BAABEU010000001.1"/>
</dbReference>
<organism evidence="5 6">
    <name type="scientific">Microbacterium rhizosphaerae</name>
    <dbReference type="NCBI Taxonomy" id="1678237"/>
    <lineage>
        <taxon>Bacteria</taxon>
        <taxon>Bacillati</taxon>
        <taxon>Actinomycetota</taxon>
        <taxon>Actinomycetes</taxon>
        <taxon>Micrococcales</taxon>
        <taxon>Microbacteriaceae</taxon>
        <taxon>Microbacterium</taxon>
    </lineage>
</organism>
<dbReference type="Gene3D" id="1.20.120.530">
    <property type="entry name" value="GntR ligand-binding domain-like"/>
    <property type="match status" value="1"/>
</dbReference>
<evidence type="ECO:0000256" key="3">
    <source>
        <dbReference type="ARBA" id="ARBA00023163"/>
    </source>
</evidence>
<dbReference type="InterPro" id="IPR036390">
    <property type="entry name" value="WH_DNA-bd_sf"/>
</dbReference>
<dbReference type="InterPro" id="IPR011711">
    <property type="entry name" value="GntR_C"/>
</dbReference>
<dbReference type="Pfam" id="PF07729">
    <property type="entry name" value="FCD"/>
    <property type="match status" value="1"/>
</dbReference>
<dbReference type="PANTHER" id="PTHR43537">
    <property type="entry name" value="TRANSCRIPTIONAL REGULATOR, GNTR FAMILY"/>
    <property type="match status" value="1"/>
</dbReference>
<dbReference type="SUPFAM" id="SSF48008">
    <property type="entry name" value="GntR ligand-binding domain-like"/>
    <property type="match status" value="1"/>
</dbReference>
<feature type="domain" description="HTH gntR-type" evidence="4">
    <location>
        <begin position="21"/>
        <end position="88"/>
    </location>
</feature>
<sequence length="231" mass="25611">MADPLATDPFELSLRRPAPRRVLADEVYEILRESLLSQRIAPGARLNLDQLARELHVSNTPVRQALARLEADGLVTKEPYIGFTASPLLDSRTIEELYDLRLLIEPAGAGRAAKRGPAEWIAKLEEIVTAAEGMLEEQLPEHAEALGNADAEFHLAVASAGGNGVIVDYLGQVLTQMSRYTLYSSRQAAHHAWEEHRTVLEAIERGDSDEALKAMRAHLRNGWDRVHELVN</sequence>
<dbReference type="Pfam" id="PF00392">
    <property type="entry name" value="GntR"/>
    <property type="match status" value="1"/>
</dbReference>
<reference evidence="5 6" key="1">
    <citation type="submission" date="2023-11" db="EMBL/GenBank/DDBJ databases">
        <title>Genome sequence of Microbacterium rhizosphaerae KACC 19337.</title>
        <authorList>
            <person name="Choi H."/>
            <person name="Kim S."/>
            <person name="Kim Y."/>
            <person name="Kwon S.-W."/>
            <person name="Heo J."/>
        </authorList>
    </citation>
    <scope>NUCLEOTIDE SEQUENCE [LARGE SCALE GENOMIC DNA]</scope>
    <source>
        <strain evidence="5 6">KACC 19337</strain>
    </source>
</reference>
<keyword evidence="3" id="KW-0804">Transcription</keyword>
<dbReference type="PANTHER" id="PTHR43537:SF5">
    <property type="entry name" value="UXU OPERON TRANSCRIPTIONAL REGULATOR"/>
    <property type="match status" value="1"/>
</dbReference>
<dbReference type="Gene3D" id="1.10.10.10">
    <property type="entry name" value="Winged helix-like DNA-binding domain superfamily/Winged helix DNA-binding domain"/>
    <property type="match status" value="1"/>
</dbReference>
<dbReference type="InterPro" id="IPR036388">
    <property type="entry name" value="WH-like_DNA-bd_sf"/>
</dbReference>
<proteinExistence type="predicted"/>
<protein>
    <submittedName>
        <fullName evidence="5">GntR family transcriptional regulator</fullName>
    </submittedName>
</protein>
<dbReference type="PROSITE" id="PS50949">
    <property type="entry name" value="HTH_GNTR"/>
    <property type="match status" value="1"/>
</dbReference>
<dbReference type="InterPro" id="IPR000524">
    <property type="entry name" value="Tscrpt_reg_HTH_GntR"/>
</dbReference>
<evidence type="ECO:0000313" key="6">
    <source>
        <dbReference type="Proteomes" id="UP001323798"/>
    </source>
</evidence>
<dbReference type="SUPFAM" id="SSF46785">
    <property type="entry name" value="Winged helix' DNA-binding domain"/>
    <property type="match status" value="1"/>
</dbReference>